<dbReference type="InterPro" id="IPR050628">
    <property type="entry name" value="SNF2_RAD54_helicase_TF"/>
</dbReference>
<comment type="caution">
    <text evidence="5">The sequence shown here is derived from an EMBL/GenBank/DDBJ whole genome shotgun (WGS) entry which is preliminary data.</text>
</comment>
<keyword evidence="3" id="KW-0067">ATP-binding</keyword>
<evidence type="ECO:0000256" key="3">
    <source>
        <dbReference type="ARBA" id="ARBA00022840"/>
    </source>
</evidence>
<sequence length="175" mass="19728">MEKWFPFLEAEDTPIFSPRVEAILAKVKSIRELWPDENIVIVSEFVLFLDIIKQGMKQCSKTDDKFKIPLAEYNGTVDLENRSWVQFTFNLPTGRPEVLLLSPGAGGLSLNLARATYVIITEPFRTPGTLQQVIERAYRLPQEKTVHVAGFNLTLSIARSSIIQAPEGLCIILHT</sequence>
<gene>
    <name evidence="5" type="ORF">BKA55DRAFT_684274</name>
</gene>
<dbReference type="SMART" id="SM00490">
    <property type="entry name" value="HELICc"/>
    <property type="match status" value="1"/>
</dbReference>
<feature type="domain" description="Helicase C-terminal" evidence="4">
    <location>
        <begin position="57"/>
        <end position="141"/>
    </location>
</feature>
<name>A0A9P9R617_FUSRE</name>
<dbReference type="GO" id="GO:0008094">
    <property type="term" value="F:ATP-dependent activity, acting on DNA"/>
    <property type="evidence" value="ECO:0007669"/>
    <property type="project" value="TreeGrafter"/>
</dbReference>
<evidence type="ECO:0000313" key="5">
    <source>
        <dbReference type="EMBL" id="KAH7267008.1"/>
    </source>
</evidence>
<dbReference type="GO" id="GO:0006281">
    <property type="term" value="P:DNA repair"/>
    <property type="evidence" value="ECO:0007669"/>
    <property type="project" value="TreeGrafter"/>
</dbReference>
<dbReference type="GO" id="GO:0005524">
    <property type="term" value="F:ATP binding"/>
    <property type="evidence" value="ECO:0007669"/>
    <property type="project" value="UniProtKB-KW"/>
</dbReference>
<dbReference type="RefSeq" id="XP_046054827.1">
    <property type="nucleotide sequence ID" value="XM_046198619.1"/>
</dbReference>
<dbReference type="AlphaFoldDB" id="A0A9P9R617"/>
<dbReference type="PANTHER" id="PTHR45626:SF22">
    <property type="entry name" value="DNA REPAIR PROTEIN RAD5"/>
    <property type="match status" value="1"/>
</dbReference>
<dbReference type="GO" id="GO:0016787">
    <property type="term" value="F:hydrolase activity"/>
    <property type="evidence" value="ECO:0007669"/>
    <property type="project" value="UniProtKB-KW"/>
</dbReference>
<dbReference type="PANTHER" id="PTHR45626">
    <property type="entry name" value="TRANSCRIPTION TERMINATION FACTOR 2-RELATED"/>
    <property type="match status" value="1"/>
</dbReference>
<keyword evidence="2 5" id="KW-0378">Hydrolase</keyword>
<dbReference type="InterPro" id="IPR049730">
    <property type="entry name" value="SNF2/RAD54-like_C"/>
</dbReference>
<evidence type="ECO:0000259" key="4">
    <source>
        <dbReference type="SMART" id="SM00490"/>
    </source>
</evidence>
<dbReference type="GeneID" id="70228573"/>
<dbReference type="Gene3D" id="3.40.50.300">
    <property type="entry name" value="P-loop containing nucleotide triphosphate hydrolases"/>
    <property type="match status" value="1"/>
</dbReference>
<dbReference type="Pfam" id="PF00271">
    <property type="entry name" value="Helicase_C"/>
    <property type="match status" value="1"/>
</dbReference>
<keyword evidence="1" id="KW-0547">Nucleotide-binding</keyword>
<accession>A0A9P9R617</accession>
<proteinExistence type="predicted"/>
<reference evidence="5" key="1">
    <citation type="journal article" date="2021" name="Nat. Commun.">
        <title>Genetic determinants of endophytism in the Arabidopsis root mycobiome.</title>
        <authorList>
            <person name="Mesny F."/>
            <person name="Miyauchi S."/>
            <person name="Thiergart T."/>
            <person name="Pickel B."/>
            <person name="Atanasova L."/>
            <person name="Karlsson M."/>
            <person name="Huettel B."/>
            <person name="Barry K.W."/>
            <person name="Haridas S."/>
            <person name="Chen C."/>
            <person name="Bauer D."/>
            <person name="Andreopoulos W."/>
            <person name="Pangilinan J."/>
            <person name="LaButti K."/>
            <person name="Riley R."/>
            <person name="Lipzen A."/>
            <person name="Clum A."/>
            <person name="Drula E."/>
            <person name="Henrissat B."/>
            <person name="Kohler A."/>
            <person name="Grigoriev I.V."/>
            <person name="Martin F.M."/>
            <person name="Hacquard S."/>
        </authorList>
    </citation>
    <scope>NUCLEOTIDE SEQUENCE</scope>
    <source>
        <strain evidence="5">MPI-CAGE-AT-0023</strain>
    </source>
</reference>
<dbReference type="SUPFAM" id="SSF52540">
    <property type="entry name" value="P-loop containing nucleoside triphosphate hydrolases"/>
    <property type="match status" value="1"/>
</dbReference>
<evidence type="ECO:0000313" key="6">
    <source>
        <dbReference type="Proteomes" id="UP000720189"/>
    </source>
</evidence>
<dbReference type="CDD" id="cd18793">
    <property type="entry name" value="SF2_C_SNF"/>
    <property type="match status" value="1"/>
</dbReference>
<protein>
    <submittedName>
        <fullName evidence="5">P-loop containing nucleoside triphosphate hydrolase protein</fullName>
    </submittedName>
</protein>
<dbReference type="OrthoDB" id="5105430at2759"/>
<dbReference type="InterPro" id="IPR027417">
    <property type="entry name" value="P-loop_NTPase"/>
</dbReference>
<keyword evidence="6" id="KW-1185">Reference proteome</keyword>
<dbReference type="EMBL" id="JAGMUX010000002">
    <property type="protein sequence ID" value="KAH7267008.1"/>
    <property type="molecule type" value="Genomic_DNA"/>
</dbReference>
<evidence type="ECO:0000256" key="2">
    <source>
        <dbReference type="ARBA" id="ARBA00022801"/>
    </source>
</evidence>
<dbReference type="InterPro" id="IPR001650">
    <property type="entry name" value="Helicase_C-like"/>
</dbReference>
<evidence type="ECO:0000256" key="1">
    <source>
        <dbReference type="ARBA" id="ARBA00022741"/>
    </source>
</evidence>
<organism evidence="5 6">
    <name type="scientific">Fusarium redolens</name>
    <dbReference type="NCBI Taxonomy" id="48865"/>
    <lineage>
        <taxon>Eukaryota</taxon>
        <taxon>Fungi</taxon>
        <taxon>Dikarya</taxon>
        <taxon>Ascomycota</taxon>
        <taxon>Pezizomycotina</taxon>
        <taxon>Sordariomycetes</taxon>
        <taxon>Hypocreomycetidae</taxon>
        <taxon>Hypocreales</taxon>
        <taxon>Nectriaceae</taxon>
        <taxon>Fusarium</taxon>
        <taxon>Fusarium redolens species complex</taxon>
    </lineage>
</organism>
<dbReference type="Proteomes" id="UP000720189">
    <property type="component" value="Unassembled WGS sequence"/>
</dbReference>
<dbReference type="GO" id="GO:0005634">
    <property type="term" value="C:nucleus"/>
    <property type="evidence" value="ECO:0007669"/>
    <property type="project" value="TreeGrafter"/>
</dbReference>